<dbReference type="Gene3D" id="3.40.50.1110">
    <property type="entry name" value="SGNH hydrolase"/>
    <property type="match status" value="1"/>
</dbReference>
<proteinExistence type="predicted"/>
<accession>A0A7M2T1Y4</accession>
<keyword evidence="2" id="KW-1185">Reference proteome</keyword>
<name>A0A7M2T1Y4_STRCW</name>
<sequence length="48" mass="5015">MDLRRAPADSADPDRLHPAYDVGDHLHPNGGGHAVMAEAVADVLQAGQ</sequence>
<dbReference type="InterPro" id="IPR036514">
    <property type="entry name" value="SGNH_hydro_sf"/>
</dbReference>
<evidence type="ECO:0008006" key="3">
    <source>
        <dbReference type="Google" id="ProtNLM"/>
    </source>
</evidence>
<reference evidence="1 2" key="1">
    <citation type="submission" date="2020-10" db="EMBL/GenBank/DDBJ databases">
        <title>Streptomyces chromofuscus complate genome analysis.</title>
        <authorList>
            <person name="Anwar N."/>
        </authorList>
    </citation>
    <scope>NUCLEOTIDE SEQUENCE [LARGE SCALE GENOMIC DNA]</scope>
    <source>
        <strain evidence="1 2">DSM 40273</strain>
    </source>
</reference>
<gene>
    <name evidence="1" type="ORF">IPT68_22730</name>
</gene>
<dbReference type="EMBL" id="CP063374">
    <property type="protein sequence ID" value="QOV42616.1"/>
    <property type="molecule type" value="Genomic_DNA"/>
</dbReference>
<evidence type="ECO:0000313" key="2">
    <source>
        <dbReference type="Proteomes" id="UP000594008"/>
    </source>
</evidence>
<dbReference type="AlphaFoldDB" id="A0A7M2T1Y4"/>
<dbReference type="SUPFAM" id="SSF52266">
    <property type="entry name" value="SGNH hydrolase"/>
    <property type="match status" value="1"/>
</dbReference>
<organism evidence="1 2">
    <name type="scientific">Streptomyces chromofuscus</name>
    <dbReference type="NCBI Taxonomy" id="42881"/>
    <lineage>
        <taxon>Bacteria</taxon>
        <taxon>Bacillati</taxon>
        <taxon>Actinomycetota</taxon>
        <taxon>Actinomycetes</taxon>
        <taxon>Kitasatosporales</taxon>
        <taxon>Streptomycetaceae</taxon>
        <taxon>Streptomyces</taxon>
    </lineage>
</organism>
<dbReference type="RefSeq" id="WP_189696217.1">
    <property type="nucleotide sequence ID" value="NZ_BMTA01000002.1"/>
</dbReference>
<protein>
    <recommendedName>
        <fullName evidence="3">Lipase</fullName>
    </recommendedName>
</protein>
<dbReference type="KEGG" id="schf:IPT68_22730"/>
<dbReference type="Proteomes" id="UP000594008">
    <property type="component" value="Chromosome"/>
</dbReference>
<evidence type="ECO:0000313" key="1">
    <source>
        <dbReference type="EMBL" id="QOV42616.1"/>
    </source>
</evidence>